<gene>
    <name evidence="8" type="primary">esf1</name>
    <name evidence="8" type="ORF">SOMG_01396</name>
</gene>
<feature type="compositionally biased region" description="Basic residues" evidence="5">
    <location>
        <begin position="486"/>
        <end position="501"/>
    </location>
</feature>
<name>A0AAE9W9N4_9SCHI</name>
<dbReference type="GeneID" id="80874878"/>
<feature type="region of interest" description="Disordered" evidence="5">
    <location>
        <begin position="239"/>
        <end position="277"/>
    </location>
</feature>
<evidence type="ECO:0000313" key="9">
    <source>
        <dbReference type="Proteomes" id="UP001212411"/>
    </source>
</evidence>
<evidence type="ECO:0000256" key="1">
    <source>
        <dbReference type="ARBA" id="ARBA00004604"/>
    </source>
</evidence>
<keyword evidence="3" id="KW-0175">Coiled coil</keyword>
<feature type="domain" description="ESF1 RRM" evidence="7">
    <location>
        <begin position="186"/>
        <end position="359"/>
    </location>
</feature>
<feature type="region of interest" description="Disordered" evidence="5">
    <location>
        <begin position="647"/>
        <end position="687"/>
    </location>
</feature>
<evidence type="ECO:0000313" key="8">
    <source>
        <dbReference type="EMBL" id="WBW71890.1"/>
    </source>
</evidence>
<comment type="subcellular location">
    <subcellularLocation>
        <location evidence="1">Nucleus</location>
        <location evidence="1">Nucleolus</location>
    </subcellularLocation>
</comment>
<feature type="compositionally biased region" description="Acidic residues" evidence="5">
    <location>
        <begin position="152"/>
        <end position="164"/>
    </location>
</feature>
<feature type="region of interest" description="Disordered" evidence="5">
    <location>
        <begin position="51"/>
        <end position="185"/>
    </location>
</feature>
<dbReference type="InterPro" id="IPR012580">
    <property type="entry name" value="NUC153"/>
</dbReference>
<feature type="domain" description="NUC153" evidence="6">
    <location>
        <begin position="607"/>
        <end position="634"/>
    </location>
</feature>
<evidence type="ECO:0000256" key="5">
    <source>
        <dbReference type="SAM" id="MobiDB-lite"/>
    </source>
</evidence>
<feature type="compositionally biased region" description="Acidic residues" evidence="5">
    <location>
        <begin position="469"/>
        <end position="481"/>
    </location>
</feature>
<accession>A0AAE9W9N4</accession>
<sequence>MGNQRKPINKNPKDEKHVVNDPRFQSVHSDPRFSKVRRGNLKVKVDERFKSLKDDKDFKTSASVDKYGRRINQDKSTKEIERLYDVEDEDSSSEKSESGSDEENENENEDEKEADEEEEGSVESESSDEEEDDEEEPVFDPARGEGIVGASESEESDEESENEVQPEVTELAGLESEDRIPRGNETSRIAVVNMDWDNIEAVDLFAALSSFCPPSGKLLKVSVYPSEFGKQRLSVEHVQGPPREIFAPKNDSSSSSNDLQEAQEYGFDEKEGSESDDDQAGLIEEDLGAEFDMVKLRQYQLERLRYFYAVVECDSVRTAKTIYDACDGAEYETTANIYDLRFIPDGVSFEEDEPREICTKVPENYEPREFVTDALQHSKVKLSWDADDPNRKDLIKKAFTSQDLEDLDFSAYVASSESEDEDTDELRSRYQKLLNGDGEDEAERNPFEEPGKSEGGKGDMEVTFTSGLDETEDKGGEEDETTIEKYKRKAAERKQRRKELRKTRQEETNGGKEEDLGFNDEFFQDGSVKNRKKKTTKSKEVEEDPSAATKEELEAIVKDDADGSEHLDHFDMKSILKAEKNKKGRKQKKKAAELEGLQEGFDVNVSDPRFEALYSNHNFAMDPTNPHFKKTKTTEKILNEGLKRREHSLEQVEEGKVEKNVKKRGPVKQDKNQDLNRIVQSIKRAKK</sequence>
<keyword evidence="9" id="KW-1185">Reference proteome</keyword>
<dbReference type="RefSeq" id="XP_056036133.1">
    <property type="nucleotide sequence ID" value="XM_056180189.1"/>
</dbReference>
<dbReference type="AlphaFoldDB" id="A0AAE9W9N4"/>
<dbReference type="GO" id="GO:0005730">
    <property type="term" value="C:nucleolus"/>
    <property type="evidence" value="ECO:0007669"/>
    <property type="project" value="UniProtKB-SubCell"/>
</dbReference>
<feature type="region of interest" description="Disordered" evidence="5">
    <location>
        <begin position="434"/>
        <end position="591"/>
    </location>
</feature>
<dbReference type="PANTHER" id="PTHR12202:SF0">
    <property type="entry name" value="ESF1 HOMOLOG"/>
    <property type="match status" value="1"/>
</dbReference>
<proteinExistence type="inferred from homology"/>
<evidence type="ECO:0000256" key="2">
    <source>
        <dbReference type="ARBA" id="ARBA00009087"/>
    </source>
</evidence>
<reference evidence="8 9" key="1">
    <citation type="journal article" date="2023" name="G3 (Bethesda)">
        <title>A high-quality reference genome for the fission yeast Schizosaccharomyces osmophilus.</title>
        <authorList>
            <person name="Jia G.S."/>
            <person name="Zhang W.C."/>
            <person name="Liang Y."/>
            <person name="Liu X.H."/>
            <person name="Rhind N."/>
            <person name="Pidoux A."/>
            <person name="Brysch-Herzberg M."/>
            <person name="Du L.L."/>
        </authorList>
    </citation>
    <scope>NUCLEOTIDE SEQUENCE [LARGE SCALE GENOMIC DNA]</scope>
    <source>
        <strain evidence="8 9">CBS 15793</strain>
    </source>
</reference>
<dbReference type="EMBL" id="CP115611">
    <property type="protein sequence ID" value="WBW71890.1"/>
    <property type="molecule type" value="Genomic_DNA"/>
</dbReference>
<evidence type="ECO:0000256" key="4">
    <source>
        <dbReference type="ARBA" id="ARBA00023242"/>
    </source>
</evidence>
<dbReference type="InterPro" id="IPR056750">
    <property type="entry name" value="RRM_ESF1"/>
</dbReference>
<dbReference type="Pfam" id="PF25121">
    <property type="entry name" value="RRM_ESF1"/>
    <property type="match status" value="1"/>
</dbReference>
<feature type="compositionally biased region" description="Acidic residues" evidence="5">
    <location>
        <begin position="99"/>
        <end position="138"/>
    </location>
</feature>
<comment type="similarity">
    <text evidence="2">Belongs to the ESF1 family.</text>
</comment>
<feature type="compositionally biased region" description="Basic and acidic residues" evidence="5">
    <location>
        <begin position="502"/>
        <end position="515"/>
    </location>
</feature>
<evidence type="ECO:0000256" key="3">
    <source>
        <dbReference type="ARBA" id="ARBA00023054"/>
    </source>
</evidence>
<dbReference type="GO" id="GO:0003723">
    <property type="term" value="F:RNA binding"/>
    <property type="evidence" value="ECO:0007669"/>
    <property type="project" value="TreeGrafter"/>
</dbReference>
<feature type="compositionally biased region" description="Basic and acidic residues" evidence="5">
    <location>
        <begin position="11"/>
        <end position="20"/>
    </location>
</feature>
<protein>
    <submittedName>
        <fullName evidence="8">Pre-rRNA processing protein Esf1</fullName>
    </submittedName>
</protein>
<feature type="compositionally biased region" description="Polar residues" evidence="5">
    <location>
        <begin position="250"/>
        <end position="260"/>
    </location>
</feature>
<feature type="region of interest" description="Disordered" evidence="5">
    <location>
        <begin position="1"/>
        <end position="35"/>
    </location>
</feature>
<dbReference type="PANTHER" id="PTHR12202">
    <property type="entry name" value="ESF1 HOMOLOG"/>
    <property type="match status" value="1"/>
</dbReference>
<organism evidence="8 9">
    <name type="scientific">Schizosaccharomyces osmophilus</name>
    <dbReference type="NCBI Taxonomy" id="2545709"/>
    <lineage>
        <taxon>Eukaryota</taxon>
        <taxon>Fungi</taxon>
        <taxon>Dikarya</taxon>
        <taxon>Ascomycota</taxon>
        <taxon>Taphrinomycotina</taxon>
        <taxon>Schizosaccharomycetes</taxon>
        <taxon>Schizosaccharomycetales</taxon>
        <taxon>Schizosaccharomycetaceae</taxon>
        <taxon>Schizosaccharomyces</taxon>
    </lineage>
</organism>
<feature type="compositionally biased region" description="Basic and acidic residues" evidence="5">
    <location>
        <begin position="443"/>
        <end position="460"/>
    </location>
</feature>
<feature type="compositionally biased region" description="Basic and acidic residues" evidence="5">
    <location>
        <begin position="647"/>
        <end position="660"/>
    </location>
</feature>
<dbReference type="Proteomes" id="UP001212411">
    <property type="component" value="Chromosome 1"/>
</dbReference>
<evidence type="ECO:0000259" key="7">
    <source>
        <dbReference type="Pfam" id="PF25121"/>
    </source>
</evidence>
<dbReference type="Pfam" id="PF08159">
    <property type="entry name" value="NUC153"/>
    <property type="match status" value="1"/>
</dbReference>
<dbReference type="KEGG" id="som:SOMG_01396"/>
<dbReference type="InterPro" id="IPR039754">
    <property type="entry name" value="Esf1"/>
</dbReference>
<keyword evidence="4" id="KW-0539">Nucleus</keyword>
<feature type="compositionally biased region" description="Basic and acidic residues" evidence="5">
    <location>
        <begin position="549"/>
        <end position="581"/>
    </location>
</feature>
<dbReference type="GO" id="GO:0006364">
    <property type="term" value="P:rRNA processing"/>
    <property type="evidence" value="ECO:0007669"/>
    <property type="project" value="InterPro"/>
</dbReference>
<evidence type="ECO:0000259" key="6">
    <source>
        <dbReference type="Pfam" id="PF08159"/>
    </source>
</evidence>
<feature type="compositionally biased region" description="Basic and acidic residues" evidence="5">
    <location>
        <begin position="66"/>
        <end position="85"/>
    </location>
</feature>